<gene>
    <name evidence="3" type="ORF">BB31_13335</name>
</gene>
<protein>
    <recommendedName>
        <fullName evidence="5">Methyltransferase</fullName>
    </recommendedName>
</protein>
<reference evidence="3 4" key="1">
    <citation type="journal article" date="2014" name="Genome Announc.">
        <title>Draft Genome Sequence of Amycolatopsis lurida NRRL 2430, Producer of the Glycopeptide Family Antibiotic Ristocetin.</title>
        <authorList>
            <person name="Kwun M.J."/>
            <person name="Hong H.J."/>
        </authorList>
    </citation>
    <scope>NUCLEOTIDE SEQUENCE [LARGE SCALE GENOMIC DNA]</scope>
    <source>
        <strain evidence="3 4">NRRL 2430</strain>
    </source>
</reference>
<dbReference type="Gene3D" id="3.40.50.150">
    <property type="entry name" value="Vaccinia Virus protein VP39"/>
    <property type="match status" value="1"/>
</dbReference>
<dbReference type="SUPFAM" id="SSF51735">
    <property type="entry name" value="NAD(P)-binding Rossmann-fold domains"/>
    <property type="match status" value="1"/>
</dbReference>
<dbReference type="EMBL" id="JFBM01000009">
    <property type="protein sequence ID" value="KFU80926.1"/>
    <property type="molecule type" value="Genomic_DNA"/>
</dbReference>
<keyword evidence="4" id="KW-1185">Reference proteome</keyword>
<evidence type="ECO:0000259" key="2">
    <source>
        <dbReference type="Pfam" id="PF13649"/>
    </source>
</evidence>
<proteinExistence type="predicted"/>
<accession>A0A2P2FW18</accession>
<dbReference type="Proteomes" id="UP000256220">
    <property type="component" value="Unassembled WGS sequence"/>
</dbReference>
<organism evidence="3 4">
    <name type="scientific">Amycolatopsis lurida NRRL 2430</name>
    <dbReference type="NCBI Taxonomy" id="1460371"/>
    <lineage>
        <taxon>Bacteria</taxon>
        <taxon>Bacillati</taxon>
        <taxon>Actinomycetota</taxon>
        <taxon>Actinomycetes</taxon>
        <taxon>Pseudonocardiales</taxon>
        <taxon>Pseudonocardiaceae</taxon>
        <taxon>Amycolatopsis</taxon>
    </lineage>
</organism>
<feature type="domain" description="NAD-dependent epimerase/dehydratase" evidence="1">
    <location>
        <begin position="13"/>
        <end position="250"/>
    </location>
</feature>
<evidence type="ECO:0000313" key="3">
    <source>
        <dbReference type="EMBL" id="KFU80926.1"/>
    </source>
</evidence>
<dbReference type="Pfam" id="PF13649">
    <property type="entry name" value="Methyltransf_25"/>
    <property type="match status" value="1"/>
</dbReference>
<name>A0A2P2FW18_AMYLU</name>
<dbReference type="InterPro" id="IPR050177">
    <property type="entry name" value="Lipid_A_modif_metabolic_enz"/>
</dbReference>
<dbReference type="InterPro" id="IPR041698">
    <property type="entry name" value="Methyltransf_25"/>
</dbReference>
<dbReference type="InterPro" id="IPR001509">
    <property type="entry name" value="Epimerase_deHydtase"/>
</dbReference>
<dbReference type="InterPro" id="IPR029063">
    <property type="entry name" value="SAM-dependent_MTases_sf"/>
</dbReference>
<dbReference type="SUPFAM" id="SSF53335">
    <property type="entry name" value="S-adenosyl-L-methionine-dependent methyltransferases"/>
    <property type="match status" value="1"/>
</dbReference>
<dbReference type="Gene3D" id="3.40.50.720">
    <property type="entry name" value="NAD(P)-binding Rossmann-like Domain"/>
    <property type="match status" value="1"/>
</dbReference>
<comment type="caution">
    <text evidence="3">The sequence shown here is derived from an EMBL/GenBank/DDBJ whole genome shotgun (WGS) entry which is preliminary data.</text>
</comment>
<dbReference type="Pfam" id="PF01370">
    <property type="entry name" value="Epimerase"/>
    <property type="match status" value="1"/>
</dbReference>
<dbReference type="InterPro" id="IPR036291">
    <property type="entry name" value="NAD(P)-bd_dom_sf"/>
</dbReference>
<evidence type="ECO:0008006" key="5">
    <source>
        <dbReference type="Google" id="ProtNLM"/>
    </source>
</evidence>
<feature type="domain" description="Methyltransferase" evidence="2">
    <location>
        <begin position="387"/>
        <end position="477"/>
    </location>
</feature>
<evidence type="ECO:0000313" key="4">
    <source>
        <dbReference type="Proteomes" id="UP000256220"/>
    </source>
</evidence>
<sequence>MLRFPESKPEPKIVVLGSSGLIGSAVTAALARRPVRLRAVARRRTAIPAVRAGEVEVRSADLTDPERLREVVADADVLFHLVKDSAGWRTAEEDPGCERVTVGVLRNLVEVLRSRRSAGPPPLVLHSGAASQAGVLDEPADGSQPDRPGSVYDRHKLAAERLLMAATAEGVLRGISLRLPTVYGPDPAPDVPDLGVISTMIRRALNGAELPLWHSGIVRRDLLHVADVAAAFMSALDHADALVGGHWVIGSGQGWDLADAFERVAATVAEHTGSDPVPVRRVLPPAHTPITDFASLTVDPAAFRTITGWEPRLPFAEGLRHTVAVMHRRAVAGTKKVPVAEGKQMYGTEASEIYDVVYTLRGKDYAAESKQIAELVRARNPRASSLLDVACGTGGHLVYFDELFGEAEGLELSGEMLEIGRERLPGIPMHQGDMREFDLGRRFDVVVCMFASISHVGSEEEMARTVRRFAAHLNPGGVVAIDPWWFPDNFIDGYVSSDVLTPDERTIARISHAWREGDQSKMDVHYVVASAEGGARHFQERYQYQLFSREQYENALRAAGFTVEYIEGVQYGPGLFVGVLQGEGE</sequence>
<dbReference type="AlphaFoldDB" id="A0A2P2FW18"/>
<evidence type="ECO:0000259" key="1">
    <source>
        <dbReference type="Pfam" id="PF01370"/>
    </source>
</evidence>
<dbReference type="CDD" id="cd02440">
    <property type="entry name" value="AdoMet_MTases"/>
    <property type="match status" value="1"/>
</dbReference>
<dbReference type="Gene3D" id="2.20.130.10">
    <property type="entry name" value="CAC2371-like domains"/>
    <property type="match status" value="1"/>
</dbReference>
<dbReference type="PANTHER" id="PTHR43245">
    <property type="entry name" value="BIFUNCTIONAL POLYMYXIN RESISTANCE PROTEIN ARNA"/>
    <property type="match status" value="1"/>
</dbReference>
<dbReference type="RefSeq" id="WP_241783512.1">
    <property type="nucleotide sequence ID" value="NZ_JFBM01000009.1"/>
</dbReference>